<dbReference type="InterPro" id="IPR001394">
    <property type="entry name" value="Peptidase_C19_UCH"/>
</dbReference>
<feature type="region of interest" description="Disordered" evidence="9">
    <location>
        <begin position="600"/>
        <end position="629"/>
    </location>
</feature>
<dbReference type="GO" id="GO:0005634">
    <property type="term" value="C:nucleus"/>
    <property type="evidence" value="ECO:0007669"/>
    <property type="project" value="TreeGrafter"/>
</dbReference>
<feature type="domain" description="USP" evidence="10">
    <location>
        <begin position="129"/>
        <end position="471"/>
    </location>
</feature>
<feature type="coiled-coil region" evidence="8">
    <location>
        <begin position="566"/>
        <end position="593"/>
    </location>
</feature>
<dbReference type="OrthoDB" id="420187at2759"/>
<feature type="region of interest" description="Disordered" evidence="9">
    <location>
        <begin position="503"/>
        <end position="523"/>
    </location>
</feature>
<feature type="compositionally biased region" description="Polar residues" evidence="9">
    <location>
        <begin position="811"/>
        <end position="825"/>
    </location>
</feature>
<comment type="catalytic activity">
    <reaction evidence="1 7">
        <text>Thiol-dependent hydrolysis of ester, thioester, amide, peptide and isopeptide bonds formed by the C-terminal Gly of ubiquitin (a 76-residue protein attached to proteins as an intracellular targeting signal).</text>
        <dbReference type="EC" id="3.4.19.12"/>
    </reaction>
</comment>
<feature type="compositionally biased region" description="Low complexity" evidence="9">
    <location>
        <begin position="658"/>
        <end position="670"/>
    </location>
</feature>
<dbReference type="SUPFAM" id="SSF54001">
    <property type="entry name" value="Cysteine proteinases"/>
    <property type="match status" value="1"/>
</dbReference>
<feature type="compositionally biased region" description="Basic and acidic residues" evidence="9">
    <location>
        <begin position="701"/>
        <end position="715"/>
    </location>
</feature>
<dbReference type="PROSITE" id="PS50235">
    <property type="entry name" value="USP_3"/>
    <property type="match status" value="1"/>
</dbReference>
<keyword evidence="12" id="KW-1185">Reference proteome</keyword>
<keyword evidence="6 7" id="KW-0788">Thiol protease</keyword>
<evidence type="ECO:0000256" key="8">
    <source>
        <dbReference type="SAM" id="Coils"/>
    </source>
</evidence>
<evidence type="ECO:0000313" key="11">
    <source>
        <dbReference type="EMBL" id="CAF0839857.1"/>
    </source>
</evidence>
<dbReference type="Proteomes" id="UP000663879">
    <property type="component" value="Unassembled WGS sequence"/>
</dbReference>
<dbReference type="GO" id="GO:0006508">
    <property type="term" value="P:proteolysis"/>
    <property type="evidence" value="ECO:0007669"/>
    <property type="project" value="UniProtKB-KW"/>
</dbReference>
<evidence type="ECO:0000256" key="3">
    <source>
        <dbReference type="ARBA" id="ARBA00022670"/>
    </source>
</evidence>
<dbReference type="EC" id="3.4.19.12" evidence="7"/>
<feature type="compositionally biased region" description="Polar residues" evidence="9">
    <location>
        <begin position="511"/>
        <end position="523"/>
    </location>
</feature>
<dbReference type="EMBL" id="CAJNOC010001151">
    <property type="protein sequence ID" value="CAF0839857.1"/>
    <property type="molecule type" value="Genomic_DNA"/>
</dbReference>
<feature type="compositionally biased region" description="Basic and acidic residues" evidence="9">
    <location>
        <begin position="600"/>
        <end position="616"/>
    </location>
</feature>
<feature type="region of interest" description="Disordered" evidence="9">
    <location>
        <begin position="656"/>
        <end position="756"/>
    </location>
</feature>
<evidence type="ECO:0000256" key="7">
    <source>
        <dbReference type="RuleBase" id="RU366025"/>
    </source>
</evidence>
<comment type="similarity">
    <text evidence="2 7">Belongs to the peptidase C19 family.</text>
</comment>
<gene>
    <name evidence="11" type="ORF">OXX778_LOCUS8396</name>
</gene>
<dbReference type="InterPro" id="IPR038765">
    <property type="entry name" value="Papain-like_cys_pep_sf"/>
</dbReference>
<proteinExistence type="inferred from homology"/>
<dbReference type="PANTHER" id="PTHR24006">
    <property type="entry name" value="UBIQUITIN CARBOXYL-TERMINAL HYDROLASE"/>
    <property type="match status" value="1"/>
</dbReference>
<name>A0A813VAC4_9BILA</name>
<comment type="caution">
    <text evidence="11">The sequence shown here is derived from an EMBL/GenBank/DDBJ whole genome shotgun (WGS) entry which is preliminary data.</text>
</comment>
<feature type="region of interest" description="Disordered" evidence="9">
    <location>
        <begin position="810"/>
        <end position="831"/>
    </location>
</feature>
<keyword evidence="5 7" id="KW-0378">Hydrolase</keyword>
<keyword evidence="3 7" id="KW-0645">Protease</keyword>
<dbReference type="AlphaFoldDB" id="A0A813VAC4"/>
<feature type="compositionally biased region" description="Polar residues" evidence="9">
    <location>
        <begin position="716"/>
        <end position="739"/>
    </location>
</feature>
<dbReference type="PROSITE" id="PS00973">
    <property type="entry name" value="USP_2"/>
    <property type="match status" value="1"/>
</dbReference>
<sequence>MPADADLLCEYYISSNLNSHKKPKFNTNLTKLKSISDTSLSNTTASNFIFNESATTIDFVKYDKNPMDYLKQKYQLLGDNNSNKLKQSLSLNSLSNGTSNGSTVNGTNIQHTKDKWVELSWSKIRKSGIGLLNLGNNCYLNATLQCLAYTPPLSQWLITRPHSPSCKFKQVKGFCSLCEVERIIYDIFNSANGFAKPNSLCYNIKKISAVFGVGTQEDASEFFTTLLESMAKSIKFALNIQNKLLNGHVGQAKKVNTILDDIFSFQFRSRITCCNCGRTSDTIENTNTWPVDVKYVQDIRKGMLHFLREEVLDGENAYKCEKCSKKTRATKKYSIRTAPNILVIHLKRFDFSYAGKLSHYVTYPETLSLKTFIPETSNCSSSHSPASHAAISSLSNSESNLNSNEKSLRNTNYKLYGVLVHLGYTSHSGHYYSYVRGPNEIWYKADDQRVNAVQTKDALSQNAYILFYSKITEPILETKQNLPAPPTPITTPLKNNIPKVITEQKSEPKTEQTSNYLNSLNSKPQIYGPTLPNKLVKNEKIKKVKKDYEKMTRKGLKKIIRNIKSKIKIEAENTKLKRKLKKLKKILKIKKQKFIEMKKTPEKVDETSHKKRKIDEDGTDSSLSVSSLSSLSSTSSKKSFKKLKSEPNGLTLLKQYKSSSSSSSSLSASPSPSPEPRPEPAQKQPVVYSYNSSSKLPTSNQEEKTDEKIDEKKNSDVFSQIKNSSFSNVKSWSGNSSNVLKIDEKKDEKSEYDEYNEEFDKPFIRESKLKHNSKKYQSPYSGFHVYTHSSNGDQNNNKTHNNWNRFPHQKNGFNNHQNFNRSKTFNVFHKR</sequence>
<dbReference type="Gene3D" id="3.90.70.10">
    <property type="entry name" value="Cysteine proteinases"/>
    <property type="match status" value="1"/>
</dbReference>
<evidence type="ECO:0000256" key="4">
    <source>
        <dbReference type="ARBA" id="ARBA00022786"/>
    </source>
</evidence>
<keyword evidence="8" id="KW-0175">Coiled coil</keyword>
<evidence type="ECO:0000313" key="12">
    <source>
        <dbReference type="Proteomes" id="UP000663879"/>
    </source>
</evidence>
<dbReference type="InterPro" id="IPR028889">
    <property type="entry name" value="USP"/>
</dbReference>
<dbReference type="GO" id="GO:0004843">
    <property type="term" value="F:cysteine-type deubiquitinase activity"/>
    <property type="evidence" value="ECO:0007669"/>
    <property type="project" value="UniProtKB-UniRule"/>
</dbReference>
<reference evidence="11" key="1">
    <citation type="submission" date="2021-02" db="EMBL/GenBank/DDBJ databases">
        <authorList>
            <person name="Nowell W R."/>
        </authorList>
    </citation>
    <scope>NUCLEOTIDE SEQUENCE</scope>
    <source>
        <strain evidence="11">Ploen Becks lab</strain>
    </source>
</reference>
<dbReference type="InterPro" id="IPR050164">
    <property type="entry name" value="Peptidase_C19"/>
</dbReference>
<dbReference type="GO" id="GO:0016579">
    <property type="term" value="P:protein deubiquitination"/>
    <property type="evidence" value="ECO:0007669"/>
    <property type="project" value="InterPro"/>
</dbReference>
<dbReference type="Pfam" id="PF00443">
    <property type="entry name" value="UCH"/>
    <property type="match status" value="1"/>
</dbReference>
<feature type="compositionally biased region" description="Polar residues" evidence="9">
    <location>
        <begin position="689"/>
        <end position="700"/>
    </location>
</feature>
<accession>A0A813VAC4</accession>
<evidence type="ECO:0000256" key="2">
    <source>
        <dbReference type="ARBA" id="ARBA00009085"/>
    </source>
</evidence>
<dbReference type="GO" id="GO:0005829">
    <property type="term" value="C:cytosol"/>
    <property type="evidence" value="ECO:0007669"/>
    <property type="project" value="TreeGrafter"/>
</dbReference>
<dbReference type="PROSITE" id="PS00972">
    <property type="entry name" value="USP_1"/>
    <property type="match status" value="1"/>
</dbReference>
<evidence type="ECO:0000259" key="10">
    <source>
        <dbReference type="PROSITE" id="PS50235"/>
    </source>
</evidence>
<organism evidence="11 12">
    <name type="scientific">Brachionus calyciflorus</name>
    <dbReference type="NCBI Taxonomy" id="104777"/>
    <lineage>
        <taxon>Eukaryota</taxon>
        <taxon>Metazoa</taxon>
        <taxon>Spiralia</taxon>
        <taxon>Gnathifera</taxon>
        <taxon>Rotifera</taxon>
        <taxon>Eurotatoria</taxon>
        <taxon>Monogononta</taxon>
        <taxon>Pseudotrocha</taxon>
        <taxon>Ploima</taxon>
        <taxon>Brachionidae</taxon>
        <taxon>Brachionus</taxon>
    </lineage>
</organism>
<protein>
    <recommendedName>
        <fullName evidence="7">Ubiquitin carboxyl-terminal hydrolase</fullName>
        <ecNumber evidence="7">3.4.19.12</ecNumber>
    </recommendedName>
</protein>
<dbReference type="PANTHER" id="PTHR24006:SF758">
    <property type="entry name" value="UBIQUITIN CARBOXYL-TERMINAL HYDROLASE 36"/>
    <property type="match status" value="1"/>
</dbReference>
<evidence type="ECO:0000256" key="9">
    <source>
        <dbReference type="SAM" id="MobiDB-lite"/>
    </source>
</evidence>
<keyword evidence="4 7" id="KW-0833">Ubl conjugation pathway</keyword>
<dbReference type="FunFam" id="3.90.70.10:FF:000119">
    <property type="entry name" value="Ubiquitin specific peptidase 36"/>
    <property type="match status" value="1"/>
</dbReference>
<evidence type="ECO:0000256" key="1">
    <source>
        <dbReference type="ARBA" id="ARBA00000707"/>
    </source>
</evidence>
<evidence type="ECO:0000256" key="6">
    <source>
        <dbReference type="ARBA" id="ARBA00022807"/>
    </source>
</evidence>
<evidence type="ECO:0000256" key="5">
    <source>
        <dbReference type="ARBA" id="ARBA00022801"/>
    </source>
</evidence>
<dbReference type="InterPro" id="IPR018200">
    <property type="entry name" value="USP_CS"/>
</dbReference>